<reference evidence="2 3" key="1">
    <citation type="submission" date="2017-07" db="EMBL/GenBank/DDBJ databases">
        <title>Mechanisms for carbon and nitrogen cycling indicate functional differentiation within the Candidate Phyla Radiation.</title>
        <authorList>
            <person name="Danczak R.E."/>
            <person name="Johnston M.D."/>
            <person name="Kenah C."/>
            <person name="Slattery M."/>
            <person name="Wrighton K.C."/>
            <person name="Wilkins M.J."/>
        </authorList>
    </citation>
    <scope>NUCLEOTIDE SEQUENCE [LARGE SCALE GENOMIC DNA]</scope>
    <source>
        <strain evidence="2">Licking1014_2</strain>
    </source>
</reference>
<comment type="caution">
    <text evidence="2">The sequence shown here is derived from an EMBL/GenBank/DDBJ whole genome shotgun (WGS) entry which is preliminary data.</text>
</comment>
<dbReference type="EMBL" id="VMGL01000015">
    <property type="protein sequence ID" value="TSC97098.1"/>
    <property type="molecule type" value="Genomic_DNA"/>
</dbReference>
<proteinExistence type="predicted"/>
<name>A0A554LW64_9BACT</name>
<evidence type="ECO:0000256" key="1">
    <source>
        <dbReference type="SAM" id="Phobius"/>
    </source>
</evidence>
<protein>
    <submittedName>
        <fullName evidence="2">Uncharacterized protein</fullName>
    </submittedName>
</protein>
<keyword evidence="1" id="KW-0812">Transmembrane</keyword>
<evidence type="ECO:0000313" key="2">
    <source>
        <dbReference type="EMBL" id="TSC97098.1"/>
    </source>
</evidence>
<sequence>MGKILFYIAWVVIILSGIIIFSYTKNKKPRRQR</sequence>
<accession>A0A554LW64</accession>
<keyword evidence="1" id="KW-1133">Transmembrane helix</keyword>
<dbReference type="Proteomes" id="UP000318711">
    <property type="component" value="Unassembled WGS sequence"/>
</dbReference>
<organism evidence="2 3">
    <name type="scientific">Candidatus Berkelbacteria bacterium Licking1014_2</name>
    <dbReference type="NCBI Taxonomy" id="2017146"/>
    <lineage>
        <taxon>Bacteria</taxon>
        <taxon>Candidatus Berkelbacteria</taxon>
    </lineage>
</organism>
<keyword evidence="1" id="KW-0472">Membrane</keyword>
<feature type="transmembrane region" description="Helical" evidence="1">
    <location>
        <begin position="6"/>
        <end position="24"/>
    </location>
</feature>
<evidence type="ECO:0000313" key="3">
    <source>
        <dbReference type="Proteomes" id="UP000318711"/>
    </source>
</evidence>
<dbReference type="AlphaFoldDB" id="A0A554LW64"/>
<gene>
    <name evidence="2" type="ORF">CEN88_174</name>
</gene>